<sequence length="74" mass="7916">MPHHGSRSQDPGFLAAAHASIALISVGEHNDYGHPSATTLGLLRRLHTRIHRTDQEGDIAIVRTGASVAAVSRR</sequence>
<dbReference type="EMBL" id="FZOR01000001">
    <property type="protein sequence ID" value="SNS11598.1"/>
    <property type="molecule type" value="Genomic_DNA"/>
</dbReference>
<evidence type="ECO:0000313" key="1">
    <source>
        <dbReference type="EMBL" id="SNS11598.1"/>
    </source>
</evidence>
<name>A0A239BVY5_9ACTN</name>
<accession>A0A239BVY5</accession>
<dbReference type="InterPro" id="IPR052159">
    <property type="entry name" value="Competence_DNA_uptake"/>
</dbReference>
<protein>
    <recommendedName>
        <fullName evidence="3">Competence protein ComEC</fullName>
    </recommendedName>
</protein>
<evidence type="ECO:0008006" key="3">
    <source>
        <dbReference type="Google" id="ProtNLM"/>
    </source>
</evidence>
<dbReference type="AlphaFoldDB" id="A0A239BVY5"/>
<proteinExistence type="predicted"/>
<dbReference type="PANTHER" id="PTHR30619:SF1">
    <property type="entry name" value="RECOMBINATION PROTEIN 2"/>
    <property type="match status" value="1"/>
</dbReference>
<gene>
    <name evidence="1" type="ORF">SAMN05443665_100162</name>
</gene>
<evidence type="ECO:0000313" key="2">
    <source>
        <dbReference type="Proteomes" id="UP000198318"/>
    </source>
</evidence>
<dbReference type="Gene3D" id="3.60.15.10">
    <property type="entry name" value="Ribonuclease Z/Hydroxyacylglutathione hydrolase-like"/>
    <property type="match status" value="1"/>
</dbReference>
<dbReference type="SUPFAM" id="SSF56281">
    <property type="entry name" value="Metallo-hydrolase/oxidoreductase"/>
    <property type="match status" value="1"/>
</dbReference>
<dbReference type="Proteomes" id="UP000198318">
    <property type="component" value="Unassembled WGS sequence"/>
</dbReference>
<organism evidence="1 2">
    <name type="scientific">Actinomadura meyerae</name>
    <dbReference type="NCBI Taxonomy" id="240840"/>
    <lineage>
        <taxon>Bacteria</taxon>
        <taxon>Bacillati</taxon>
        <taxon>Actinomycetota</taxon>
        <taxon>Actinomycetes</taxon>
        <taxon>Streptosporangiales</taxon>
        <taxon>Thermomonosporaceae</taxon>
        <taxon>Actinomadura</taxon>
    </lineage>
</organism>
<dbReference type="PANTHER" id="PTHR30619">
    <property type="entry name" value="DNA INTERNALIZATION/COMPETENCE PROTEIN COMEC/REC2"/>
    <property type="match status" value="1"/>
</dbReference>
<dbReference type="InterPro" id="IPR036866">
    <property type="entry name" value="RibonucZ/Hydroxyglut_hydro"/>
</dbReference>
<keyword evidence="2" id="KW-1185">Reference proteome</keyword>
<dbReference type="RefSeq" id="WP_089323819.1">
    <property type="nucleotide sequence ID" value="NZ_FZOR01000001.1"/>
</dbReference>
<reference evidence="1 2" key="1">
    <citation type="submission" date="2017-06" db="EMBL/GenBank/DDBJ databases">
        <authorList>
            <person name="Kim H.J."/>
            <person name="Triplett B.A."/>
        </authorList>
    </citation>
    <scope>NUCLEOTIDE SEQUENCE [LARGE SCALE GENOMIC DNA]</scope>
    <source>
        <strain evidence="1 2">DSM 44715</strain>
    </source>
</reference>